<reference evidence="1" key="1">
    <citation type="submission" date="2014-11" db="EMBL/GenBank/DDBJ databases">
        <authorList>
            <person name="Amaro Gonzalez C."/>
        </authorList>
    </citation>
    <scope>NUCLEOTIDE SEQUENCE</scope>
</reference>
<reference evidence="1" key="2">
    <citation type="journal article" date="2015" name="Fish Shellfish Immunol.">
        <title>Early steps in the European eel (Anguilla anguilla)-Vibrio vulnificus interaction in the gills: Role of the RtxA13 toxin.</title>
        <authorList>
            <person name="Callol A."/>
            <person name="Pajuelo D."/>
            <person name="Ebbesson L."/>
            <person name="Teles M."/>
            <person name="MacKenzie S."/>
            <person name="Amaro C."/>
        </authorList>
    </citation>
    <scope>NUCLEOTIDE SEQUENCE</scope>
</reference>
<protein>
    <submittedName>
        <fullName evidence="1">Uncharacterized protein</fullName>
    </submittedName>
</protein>
<dbReference type="EMBL" id="GBXM01008145">
    <property type="protein sequence ID" value="JAI00433.1"/>
    <property type="molecule type" value="Transcribed_RNA"/>
</dbReference>
<proteinExistence type="predicted"/>
<sequence length="54" mass="6239">MHKSIKLQHLFQFCNLTMGHGNGWHASAYSTSLKRSSVRKKRLVLLFIIIITII</sequence>
<dbReference type="AlphaFoldDB" id="A0A0E9XCG5"/>
<name>A0A0E9XCG5_ANGAN</name>
<evidence type="ECO:0000313" key="1">
    <source>
        <dbReference type="EMBL" id="JAI00433.1"/>
    </source>
</evidence>
<organism evidence="1">
    <name type="scientific">Anguilla anguilla</name>
    <name type="common">European freshwater eel</name>
    <name type="synonym">Muraena anguilla</name>
    <dbReference type="NCBI Taxonomy" id="7936"/>
    <lineage>
        <taxon>Eukaryota</taxon>
        <taxon>Metazoa</taxon>
        <taxon>Chordata</taxon>
        <taxon>Craniata</taxon>
        <taxon>Vertebrata</taxon>
        <taxon>Euteleostomi</taxon>
        <taxon>Actinopterygii</taxon>
        <taxon>Neopterygii</taxon>
        <taxon>Teleostei</taxon>
        <taxon>Anguilliformes</taxon>
        <taxon>Anguillidae</taxon>
        <taxon>Anguilla</taxon>
    </lineage>
</organism>
<accession>A0A0E9XCG5</accession>